<protein>
    <submittedName>
        <fullName evidence="4">Short-chain dehydrogenase</fullName>
    </submittedName>
</protein>
<dbReference type="SUPFAM" id="SSF51735">
    <property type="entry name" value="NAD(P)-binding Rossmann-fold domains"/>
    <property type="match status" value="1"/>
</dbReference>
<accession>A0A1H0ANJ3</accession>
<dbReference type="AlphaFoldDB" id="A0A1H0ANJ3"/>
<keyword evidence="2" id="KW-0560">Oxidoreductase</keyword>
<dbReference type="PANTHER" id="PTHR44196:SF1">
    <property type="entry name" value="DEHYDROGENASE_REDUCTASE SDR FAMILY MEMBER 7B"/>
    <property type="match status" value="1"/>
</dbReference>
<evidence type="ECO:0000313" key="5">
    <source>
        <dbReference type="Proteomes" id="UP000199004"/>
    </source>
</evidence>
<dbReference type="PRINTS" id="PR00080">
    <property type="entry name" value="SDRFAMILY"/>
</dbReference>
<evidence type="ECO:0000313" key="4">
    <source>
        <dbReference type="EMBL" id="SDN34854.1"/>
    </source>
</evidence>
<reference evidence="4 5" key="1">
    <citation type="submission" date="2016-10" db="EMBL/GenBank/DDBJ databases">
        <authorList>
            <person name="de Groot N.N."/>
        </authorList>
    </citation>
    <scope>NUCLEOTIDE SEQUENCE [LARGE SCALE GENOMIC DNA]</scope>
    <source>
        <strain evidence="4 5">CGMCC 1.11147</strain>
    </source>
</reference>
<gene>
    <name evidence="4" type="ORF">SAMN05192576_2087</name>
</gene>
<evidence type="ECO:0000256" key="1">
    <source>
        <dbReference type="ARBA" id="ARBA00006484"/>
    </source>
</evidence>
<evidence type="ECO:0000256" key="2">
    <source>
        <dbReference type="ARBA" id="ARBA00023002"/>
    </source>
</evidence>
<comment type="similarity">
    <text evidence="1 3">Belongs to the short-chain dehydrogenases/reductases (SDR) family.</text>
</comment>
<dbReference type="InterPro" id="IPR002347">
    <property type="entry name" value="SDR_fam"/>
</dbReference>
<proteinExistence type="inferred from homology"/>
<dbReference type="GO" id="GO:0016020">
    <property type="term" value="C:membrane"/>
    <property type="evidence" value="ECO:0007669"/>
    <property type="project" value="TreeGrafter"/>
</dbReference>
<dbReference type="Gene3D" id="3.40.50.720">
    <property type="entry name" value="NAD(P)-binding Rossmann-like Domain"/>
    <property type="match status" value="1"/>
</dbReference>
<dbReference type="CDD" id="cd05233">
    <property type="entry name" value="SDR_c"/>
    <property type="match status" value="1"/>
</dbReference>
<keyword evidence="5" id="KW-1185">Reference proteome</keyword>
<sequence>MGLLLQTPRARLRRLVRRSGTSPLSGRTVLVTGASSGIGEATARAAAARGAHVLLVARRADDLARVRADVEAAGGRATAHPCDLTDGDAVDDLVAKVLVEHGPVDYLVNNAGRSIRRSLSLSYDRFHDVERTIAINYLAPVRLTLGLLPAMREQRFGHVVNILSWGVQMKAPKFSAYLGSKSALDTWSRIAGRETYADNVTFTNMRFGLVRTPMVVPTESFEDRRALTAEQAADRVVRALEDRPVVVNVPFGSIGEQLNILAPRLSDALMSRFDRMVPDSKAASEKVRPTS</sequence>
<dbReference type="Pfam" id="PF00106">
    <property type="entry name" value="adh_short"/>
    <property type="match status" value="1"/>
</dbReference>
<dbReference type="EMBL" id="FNIC01000002">
    <property type="protein sequence ID" value="SDN34854.1"/>
    <property type="molecule type" value="Genomic_DNA"/>
</dbReference>
<name>A0A1H0ANJ3_9ACTN</name>
<organism evidence="4 5">
    <name type="scientific">Nocardioides szechwanensis</name>
    <dbReference type="NCBI Taxonomy" id="1005944"/>
    <lineage>
        <taxon>Bacteria</taxon>
        <taxon>Bacillati</taxon>
        <taxon>Actinomycetota</taxon>
        <taxon>Actinomycetes</taxon>
        <taxon>Propionibacteriales</taxon>
        <taxon>Nocardioidaceae</taxon>
        <taxon>Nocardioides</taxon>
    </lineage>
</organism>
<dbReference type="OrthoDB" id="9810734at2"/>
<dbReference type="RefSeq" id="WP_091024373.1">
    <property type="nucleotide sequence ID" value="NZ_BKAE01000011.1"/>
</dbReference>
<dbReference type="GO" id="GO:0016491">
    <property type="term" value="F:oxidoreductase activity"/>
    <property type="evidence" value="ECO:0007669"/>
    <property type="project" value="UniProtKB-KW"/>
</dbReference>
<dbReference type="InterPro" id="IPR036291">
    <property type="entry name" value="NAD(P)-bd_dom_sf"/>
</dbReference>
<dbReference type="STRING" id="1005944.SAMN05192576_2087"/>
<dbReference type="PRINTS" id="PR00081">
    <property type="entry name" value="GDHRDH"/>
</dbReference>
<dbReference type="Proteomes" id="UP000199004">
    <property type="component" value="Unassembled WGS sequence"/>
</dbReference>
<evidence type="ECO:0000256" key="3">
    <source>
        <dbReference type="RuleBase" id="RU000363"/>
    </source>
</evidence>
<dbReference type="PANTHER" id="PTHR44196">
    <property type="entry name" value="DEHYDROGENASE/REDUCTASE SDR FAMILY MEMBER 7B"/>
    <property type="match status" value="1"/>
</dbReference>